<comment type="caution">
    <text evidence="1">The sequence shown here is derived from an EMBL/GenBank/DDBJ whole genome shotgun (WGS) entry which is preliminary data.</text>
</comment>
<feature type="non-terminal residue" evidence="1">
    <location>
        <position position="1"/>
    </location>
</feature>
<dbReference type="Proteomes" id="UP000789405">
    <property type="component" value="Unassembled WGS sequence"/>
</dbReference>
<protein>
    <submittedName>
        <fullName evidence="1">815_t:CDS:1</fullName>
    </submittedName>
</protein>
<accession>A0A9N9KBF7</accession>
<dbReference type="EMBL" id="CAJVPY010058372">
    <property type="protein sequence ID" value="CAG8819755.1"/>
    <property type="molecule type" value="Genomic_DNA"/>
</dbReference>
<proteinExistence type="predicted"/>
<sequence length="53" mass="6349">LTPRSQTEKEFEPEFWAELITDRPFEVNATYYEEIESICDHLFGPLDEKLRSK</sequence>
<dbReference type="AlphaFoldDB" id="A0A9N9KBF7"/>
<gene>
    <name evidence="1" type="ORF">DERYTH_LOCUS26837</name>
</gene>
<reference evidence="1" key="1">
    <citation type="submission" date="2021-06" db="EMBL/GenBank/DDBJ databases">
        <authorList>
            <person name="Kallberg Y."/>
            <person name="Tangrot J."/>
            <person name="Rosling A."/>
        </authorList>
    </citation>
    <scope>NUCLEOTIDE SEQUENCE</scope>
    <source>
        <strain evidence="1">MA453B</strain>
    </source>
</reference>
<evidence type="ECO:0000313" key="2">
    <source>
        <dbReference type="Proteomes" id="UP000789405"/>
    </source>
</evidence>
<feature type="non-terminal residue" evidence="1">
    <location>
        <position position="53"/>
    </location>
</feature>
<dbReference type="OrthoDB" id="2423462at2759"/>
<organism evidence="1 2">
    <name type="scientific">Dentiscutata erythropus</name>
    <dbReference type="NCBI Taxonomy" id="1348616"/>
    <lineage>
        <taxon>Eukaryota</taxon>
        <taxon>Fungi</taxon>
        <taxon>Fungi incertae sedis</taxon>
        <taxon>Mucoromycota</taxon>
        <taxon>Glomeromycotina</taxon>
        <taxon>Glomeromycetes</taxon>
        <taxon>Diversisporales</taxon>
        <taxon>Gigasporaceae</taxon>
        <taxon>Dentiscutata</taxon>
    </lineage>
</organism>
<evidence type="ECO:0000313" key="1">
    <source>
        <dbReference type="EMBL" id="CAG8819755.1"/>
    </source>
</evidence>
<name>A0A9N9KBF7_9GLOM</name>
<keyword evidence="2" id="KW-1185">Reference proteome</keyword>